<reference evidence="1 2" key="1">
    <citation type="submission" date="2016-12" db="EMBL/GenBank/DDBJ databases">
        <title>Isolation and genomic insights into novel planktonic Zetaproteobacteria from stratified waters of the Chesapeake Bay.</title>
        <authorList>
            <person name="McAllister S.M."/>
            <person name="Kato S."/>
            <person name="Chan C.S."/>
            <person name="Chiu B.K."/>
            <person name="Field E.K."/>
        </authorList>
    </citation>
    <scope>NUCLEOTIDE SEQUENCE [LARGE SCALE GENOMIC DNA]</scope>
    <source>
        <strain evidence="1 2">CP-5</strain>
    </source>
</reference>
<protein>
    <submittedName>
        <fullName evidence="1">Uncharacterized protein</fullName>
    </submittedName>
</protein>
<proteinExistence type="predicted"/>
<dbReference type="Proteomes" id="UP000231701">
    <property type="component" value="Chromosome"/>
</dbReference>
<dbReference type="KEGG" id="maes:Ga0123461_0633"/>
<sequence>MYIVFGSCTGVVAYMLEPIRNERELTYSGCVNAFTGVPDVGVLRPPEQKGISPYRSQRQCSC</sequence>
<gene>
    <name evidence="1" type="ORF">Ga0123461_0633</name>
</gene>
<organism evidence="1 2">
    <name type="scientific">Mariprofundus aestuarium</name>
    <dbReference type="NCBI Taxonomy" id="1921086"/>
    <lineage>
        <taxon>Bacteria</taxon>
        <taxon>Pseudomonadati</taxon>
        <taxon>Pseudomonadota</taxon>
        <taxon>Candidatius Mariprofundia</taxon>
        <taxon>Mariprofundales</taxon>
        <taxon>Mariprofundaceae</taxon>
        <taxon>Mariprofundus</taxon>
    </lineage>
</organism>
<evidence type="ECO:0000313" key="2">
    <source>
        <dbReference type="Proteomes" id="UP000231701"/>
    </source>
</evidence>
<evidence type="ECO:0000313" key="1">
    <source>
        <dbReference type="EMBL" id="ATX79059.1"/>
    </source>
</evidence>
<keyword evidence="2" id="KW-1185">Reference proteome</keyword>
<dbReference type="AlphaFoldDB" id="A0A2K8KYT2"/>
<name>A0A2K8KYT2_MARES</name>
<dbReference type="EMBL" id="CP018799">
    <property type="protein sequence ID" value="ATX79059.1"/>
    <property type="molecule type" value="Genomic_DNA"/>
</dbReference>
<accession>A0A2K8KYT2</accession>